<dbReference type="GO" id="GO:0005737">
    <property type="term" value="C:cytoplasm"/>
    <property type="evidence" value="ECO:0007669"/>
    <property type="project" value="UniProtKB-SubCell"/>
</dbReference>
<keyword evidence="6" id="KW-1185">Reference proteome</keyword>
<proteinExistence type="predicted"/>
<dbReference type="InterPro" id="IPR001611">
    <property type="entry name" value="Leu-rich_rpt"/>
</dbReference>
<evidence type="ECO:0008006" key="7">
    <source>
        <dbReference type="Google" id="ProtNLM"/>
    </source>
</evidence>
<keyword evidence="2" id="KW-0963">Cytoplasm</keyword>
<dbReference type="EMBL" id="RRYP01001059">
    <property type="protein sequence ID" value="TNV86466.1"/>
    <property type="molecule type" value="Genomic_DNA"/>
</dbReference>
<dbReference type="PANTHER" id="PTHR45690">
    <property type="entry name" value="NACHT, LRR AND PYD DOMAINS-CONTAINING PROTEIN 12"/>
    <property type="match status" value="1"/>
</dbReference>
<accession>A0A8J8T9J7</accession>
<dbReference type="Pfam" id="PF13516">
    <property type="entry name" value="LRR_6"/>
    <property type="match status" value="1"/>
</dbReference>
<dbReference type="InterPro" id="IPR050637">
    <property type="entry name" value="NLRP_innate_immun_reg"/>
</dbReference>
<reference evidence="5" key="1">
    <citation type="submission" date="2019-06" db="EMBL/GenBank/DDBJ databases">
        <authorList>
            <person name="Zheng W."/>
        </authorList>
    </citation>
    <scope>NUCLEOTIDE SEQUENCE</scope>
    <source>
        <strain evidence="5">QDHG01</strain>
    </source>
</reference>
<dbReference type="AlphaFoldDB" id="A0A8J8T9J7"/>
<gene>
    <name evidence="5" type="ORF">FGO68_gene14966</name>
</gene>
<sequence>MTSNAASLISNIESITKAKTSKIQFLGSLERIIEQDITHASKNVSNLSLDLQRISRNTILLHSRQKSGDPLSNSRLTFLKSRESRQPFTNIRLDSRHSQEGKRDFQLYFGSSQMQNKSVLQSRGSCNRNRSYLKSRESQGLGSITSASLIEEEQLAQRQNSVDLDDEAGKDEIDKAKKKREGQKIKIKDLIVQSNDQTSPKHVFQREDFLKSLLLQSKPQSGPMTILQDYQPQKHINQPEEALVEHLLEFKDRQVLLQSSITKANTNQGLMNFPGAYAKECDKHMVNPLPTLVSKGQKKFLQLYNYPINSGTIKGLCKSLSKCKDGDQVEMISLSANTLTDTDFSHLIEALKAGKHPLSVIQYSRNQLGIDSIFSLINILNSKGQDSNIEKLQLYKLHIQSSHMTKLIASFSIQQSHLQHLTLSRCNIQDTQLNALISFLEFTSPKLTHLDLSFNKLTPSGLATLFRSLEPNERLQFLNIAGTPVKNYFPLDSLISLCKFIVNDSMLLHIDLTDIFATNTQLKMVIKAVSMSVSLQCVHIGQSSNNMAVPKQYLESMLQIRMDTPEQKRIEDRSIEKEQKSTDQEEWREKYFEVMTRNLRSQQFASYKNFQAQHAQDLVLTRVLGHPEITNSAPWRIFDSCLMCERWIYSLIFTQGSKTNFEDHQDFNTTSQTFTNNSDFMKLEDFLKILDPKHFRGPLQIYGDYLATLNEADLQKHQKSDRLVKKKILDCYHKANLQYNWDTLSNEYLRFFHSQILPTNFKTQCPSLFSPDYDIYVHATFIKPTLLTETLTLKQNTSSPSVFSFQPQIRSEDFEPLGSHVKNVVLKENTAFVFGEWKKDTQATYQKMLELDFSYWKVPRMFKNNQVSIRAVEEVIEVNIVRLNELFISLISVASNYPFITWLDFCKWITQIKIVDDNTLPMSTFDRMFIAVNIEEEDLEDNPDRALCRYEFWEILVRIAVARYEKIPQGVALQQFLNEYVFKYSQISDWAGFRDEMWRNNLVNLTLQAHLDPLRQLHKTFFTQTKPYMSYQNAVALFTFFLKGFVTYKEATLCYGLSKMTLEKDFSAEGGGYKKLEFVEFLEYIVRVAHAKYSQQSPRMVLLEKVEKVLDLLLPMVNQTRREIQRYIEVKKEFTWGPEDEDGFIIAQEPQKESQNVQENVGCGILTERQLKAEKKRESLERTMQGGDFLYSFERVKRPQVNQSKSVDKGKAKASKKKK</sequence>
<evidence type="ECO:0000256" key="4">
    <source>
        <dbReference type="SAM" id="MobiDB-lite"/>
    </source>
</evidence>
<dbReference type="Proteomes" id="UP000785679">
    <property type="component" value="Unassembled WGS sequence"/>
</dbReference>
<name>A0A8J8T9J7_HALGN</name>
<evidence type="ECO:0000256" key="3">
    <source>
        <dbReference type="ARBA" id="ARBA00022737"/>
    </source>
</evidence>
<evidence type="ECO:0000313" key="6">
    <source>
        <dbReference type="Proteomes" id="UP000785679"/>
    </source>
</evidence>
<dbReference type="InterPro" id="IPR032675">
    <property type="entry name" value="LRR_dom_sf"/>
</dbReference>
<comment type="caution">
    <text evidence="5">The sequence shown here is derived from an EMBL/GenBank/DDBJ whole genome shotgun (WGS) entry which is preliminary data.</text>
</comment>
<dbReference type="OrthoDB" id="312252at2759"/>
<evidence type="ECO:0000313" key="5">
    <source>
        <dbReference type="EMBL" id="TNV86466.1"/>
    </source>
</evidence>
<keyword evidence="3" id="KW-0677">Repeat</keyword>
<dbReference type="SUPFAM" id="SSF52047">
    <property type="entry name" value="RNI-like"/>
    <property type="match status" value="1"/>
</dbReference>
<feature type="region of interest" description="Disordered" evidence="4">
    <location>
        <begin position="158"/>
        <end position="179"/>
    </location>
</feature>
<organism evidence="5 6">
    <name type="scientific">Halteria grandinella</name>
    <dbReference type="NCBI Taxonomy" id="5974"/>
    <lineage>
        <taxon>Eukaryota</taxon>
        <taxon>Sar</taxon>
        <taxon>Alveolata</taxon>
        <taxon>Ciliophora</taxon>
        <taxon>Intramacronucleata</taxon>
        <taxon>Spirotrichea</taxon>
        <taxon>Stichotrichia</taxon>
        <taxon>Sporadotrichida</taxon>
        <taxon>Halteriidae</taxon>
        <taxon>Halteria</taxon>
    </lineage>
</organism>
<evidence type="ECO:0000256" key="2">
    <source>
        <dbReference type="ARBA" id="ARBA00022490"/>
    </source>
</evidence>
<dbReference type="PANTHER" id="PTHR45690:SF19">
    <property type="entry name" value="NACHT, LRR AND PYD DOMAINS-CONTAINING PROTEIN 3"/>
    <property type="match status" value="1"/>
</dbReference>
<protein>
    <recommendedName>
        <fullName evidence="7">Leucine Rich Repeat family protein</fullName>
    </recommendedName>
</protein>
<feature type="region of interest" description="Disordered" evidence="4">
    <location>
        <begin position="1200"/>
        <end position="1219"/>
    </location>
</feature>
<comment type="subcellular location">
    <subcellularLocation>
        <location evidence="1">Cytoplasm</location>
    </subcellularLocation>
</comment>
<dbReference type="Gene3D" id="3.80.10.10">
    <property type="entry name" value="Ribonuclease Inhibitor"/>
    <property type="match status" value="2"/>
</dbReference>
<evidence type="ECO:0000256" key="1">
    <source>
        <dbReference type="ARBA" id="ARBA00004496"/>
    </source>
</evidence>